<evidence type="ECO:0000313" key="1">
    <source>
        <dbReference type="EMBL" id="GEK90178.1"/>
    </source>
</evidence>
<reference evidence="1 4" key="2">
    <citation type="submission" date="2019-07" db="EMBL/GenBank/DDBJ databases">
        <title>Whole genome shotgun sequence of Alkalibacterium putridalgicola NBRC 103243.</title>
        <authorList>
            <person name="Hosoyama A."/>
            <person name="Uohara A."/>
            <person name="Ohji S."/>
            <person name="Ichikawa N."/>
        </authorList>
    </citation>
    <scope>NUCLEOTIDE SEQUENCE [LARGE SCALE GENOMIC DNA]</scope>
    <source>
        <strain evidence="1 4">NBRC 103243</strain>
    </source>
</reference>
<dbReference type="STRING" id="426703.SAMN04488100_1142"/>
<reference evidence="2 3" key="1">
    <citation type="submission" date="2016-10" db="EMBL/GenBank/DDBJ databases">
        <authorList>
            <person name="de Groot N.N."/>
        </authorList>
    </citation>
    <scope>NUCLEOTIDE SEQUENCE [LARGE SCALE GENOMIC DNA]</scope>
    <source>
        <strain evidence="2 3">DSM 19182</strain>
    </source>
</reference>
<dbReference type="RefSeq" id="WP_091488058.1">
    <property type="nucleotide sequence ID" value="NZ_BJUX01000036.1"/>
</dbReference>
<dbReference type="Proteomes" id="UP000198548">
    <property type="component" value="Unassembled WGS sequence"/>
</dbReference>
<proteinExistence type="predicted"/>
<evidence type="ECO:0008006" key="5">
    <source>
        <dbReference type="Google" id="ProtNLM"/>
    </source>
</evidence>
<protein>
    <recommendedName>
        <fullName evidence="5">Nucleotidyl transferase AbiEii toxin, Type IV TA system</fullName>
    </recommendedName>
</protein>
<accession>A0A1H7TTA7</accession>
<dbReference type="EMBL" id="BJUX01000036">
    <property type="protein sequence ID" value="GEK90178.1"/>
    <property type="molecule type" value="Genomic_DNA"/>
</dbReference>
<dbReference type="EMBL" id="FOBL01000014">
    <property type="protein sequence ID" value="SEL87696.1"/>
    <property type="molecule type" value="Genomic_DNA"/>
</dbReference>
<evidence type="ECO:0000313" key="3">
    <source>
        <dbReference type="Proteomes" id="UP000198548"/>
    </source>
</evidence>
<name>A0A1H7TTA7_9LACT</name>
<sequence length="297" mass="34494">MNVNNYLTVLDELKSVPDTNTDKLIRVAGVITEYVKEAYDIDLIVVGGLSVEIYTEGGYTTQDIDFVGVNHEKIMKALSDLGFRREGRNSIHDELKIFVEVPDSVLKDADEHYIRNVTTEDGFELSVIGVEDIIKDRLVALVQWDEFMQDEWIYQLIQKHHSKLDIPYIRNTLDKAERELFDYFYDIVKEVDASEKRQFELILYLQREGIPYSLFELGKYVLIAFPAINGEYYGLSLSPIVMGYTYEEDVDGEDTFVAIRDSELRLSELRNWLNSISNKEVKNIDKIKDYLNELINE</sequence>
<organism evidence="2 3">
    <name type="scientific">Alkalibacterium putridalgicola</name>
    <dbReference type="NCBI Taxonomy" id="426703"/>
    <lineage>
        <taxon>Bacteria</taxon>
        <taxon>Bacillati</taxon>
        <taxon>Bacillota</taxon>
        <taxon>Bacilli</taxon>
        <taxon>Lactobacillales</taxon>
        <taxon>Carnobacteriaceae</taxon>
        <taxon>Alkalibacterium</taxon>
    </lineage>
</organism>
<evidence type="ECO:0000313" key="4">
    <source>
        <dbReference type="Proteomes" id="UP000321425"/>
    </source>
</evidence>
<dbReference type="Proteomes" id="UP000321425">
    <property type="component" value="Unassembled WGS sequence"/>
</dbReference>
<gene>
    <name evidence="1" type="ORF">APU01nite_22170</name>
    <name evidence="2" type="ORF">SAMN04488100_1142</name>
</gene>
<evidence type="ECO:0000313" key="2">
    <source>
        <dbReference type="EMBL" id="SEL87696.1"/>
    </source>
</evidence>
<dbReference type="OrthoDB" id="7432624at2"/>
<dbReference type="AlphaFoldDB" id="A0A1H7TTA7"/>
<keyword evidence="4" id="KW-1185">Reference proteome</keyword>